<dbReference type="CDD" id="cd00586">
    <property type="entry name" value="4HBT"/>
    <property type="match status" value="1"/>
</dbReference>
<organism evidence="2 3">
    <name type="scientific">Somion occarium</name>
    <dbReference type="NCBI Taxonomy" id="3059160"/>
    <lineage>
        <taxon>Eukaryota</taxon>
        <taxon>Fungi</taxon>
        <taxon>Dikarya</taxon>
        <taxon>Basidiomycota</taxon>
        <taxon>Agaricomycotina</taxon>
        <taxon>Agaricomycetes</taxon>
        <taxon>Polyporales</taxon>
        <taxon>Cerrenaceae</taxon>
        <taxon>Somion</taxon>
    </lineage>
</organism>
<dbReference type="SUPFAM" id="SSF54637">
    <property type="entry name" value="Thioesterase/thiol ester dehydrase-isomerase"/>
    <property type="match status" value="1"/>
</dbReference>
<evidence type="ECO:0000256" key="1">
    <source>
        <dbReference type="SAM" id="MobiDB-lite"/>
    </source>
</evidence>
<sequence>MQAIHLDRRFCQRLASFTNRQLAGPSRVNVLNNLTHVRHYTPIKSLQDAFRDPSSPFHIPRGKQGPAHENDHDHMTESEVAEAERLVAEEGRRKLLELGYDPTSFWEQQVVWGDHDSFQHVNNVRYVRFFESGRIKWMTSLGDEIGGPEKAEAMLKGNGISLILKSISVNFKRPVTYPDTLLIAHKPHTKNTFSSAHTSVGGAEKNGSRSPDSTEPEEKKLKLPKTHFHALGIAYSYAQRRIVTESDSVLVWYDYDRLTKCDPGEKARAVLQRRLAEGLARQHEAAAANASS</sequence>
<gene>
    <name evidence="2" type="ORF">GFSPODELE1_LOCUS9767</name>
</gene>
<evidence type="ECO:0000313" key="3">
    <source>
        <dbReference type="Proteomes" id="UP001497453"/>
    </source>
</evidence>
<keyword evidence="3" id="KW-1185">Reference proteome</keyword>
<reference evidence="3" key="1">
    <citation type="submission" date="2024-04" db="EMBL/GenBank/DDBJ databases">
        <authorList>
            <person name="Shaw F."/>
            <person name="Minotto A."/>
        </authorList>
    </citation>
    <scope>NUCLEOTIDE SEQUENCE [LARGE SCALE GENOMIC DNA]</scope>
</reference>
<dbReference type="PANTHER" id="PTHR31793">
    <property type="entry name" value="4-HYDROXYBENZOYL-COA THIOESTERASE FAMILY MEMBER"/>
    <property type="match status" value="1"/>
</dbReference>
<protein>
    <recommendedName>
        <fullName evidence="4">Thioesterase/thiol ester dehydrase-isomerase</fullName>
    </recommendedName>
</protein>
<feature type="region of interest" description="Disordered" evidence="1">
    <location>
        <begin position="193"/>
        <end position="222"/>
    </location>
</feature>
<dbReference type="PANTHER" id="PTHR31793:SF39">
    <property type="entry name" value="THIOESTERASE_THIOL ESTER DEHYDRASE-ISOMERASE"/>
    <property type="match status" value="1"/>
</dbReference>
<dbReference type="Gene3D" id="3.10.129.10">
    <property type="entry name" value="Hotdog Thioesterase"/>
    <property type="match status" value="1"/>
</dbReference>
<dbReference type="Pfam" id="PF13279">
    <property type="entry name" value="4HBT_2"/>
    <property type="match status" value="1"/>
</dbReference>
<name>A0ABP1E4F2_9APHY</name>
<accession>A0ABP1E4F2</accession>
<proteinExistence type="predicted"/>
<evidence type="ECO:0000313" key="2">
    <source>
        <dbReference type="EMBL" id="CAL1714427.1"/>
    </source>
</evidence>
<dbReference type="InterPro" id="IPR029069">
    <property type="entry name" value="HotDog_dom_sf"/>
</dbReference>
<dbReference type="EMBL" id="OZ037951">
    <property type="protein sequence ID" value="CAL1714427.1"/>
    <property type="molecule type" value="Genomic_DNA"/>
</dbReference>
<dbReference type="Proteomes" id="UP001497453">
    <property type="component" value="Chromosome 8"/>
</dbReference>
<dbReference type="InterPro" id="IPR050563">
    <property type="entry name" value="4-hydroxybenzoyl-CoA_TE"/>
</dbReference>
<evidence type="ECO:0008006" key="4">
    <source>
        <dbReference type="Google" id="ProtNLM"/>
    </source>
</evidence>